<keyword evidence="8" id="KW-1185">Reference proteome</keyword>
<evidence type="ECO:0000313" key="8">
    <source>
        <dbReference type="Proteomes" id="UP000190150"/>
    </source>
</evidence>
<dbReference type="Pfam" id="PF08281">
    <property type="entry name" value="Sigma70_r4_2"/>
    <property type="match status" value="1"/>
</dbReference>
<dbReference type="SUPFAM" id="SSF88659">
    <property type="entry name" value="Sigma3 and sigma4 domains of RNA polymerase sigma factors"/>
    <property type="match status" value="1"/>
</dbReference>
<dbReference type="Gene3D" id="1.10.10.10">
    <property type="entry name" value="Winged helix-like DNA-binding domain superfamily/Winged helix DNA-binding domain"/>
    <property type="match status" value="1"/>
</dbReference>
<reference evidence="8" key="1">
    <citation type="submission" date="2017-02" db="EMBL/GenBank/DDBJ databases">
        <authorList>
            <person name="Varghese N."/>
            <person name="Submissions S."/>
        </authorList>
    </citation>
    <scope>NUCLEOTIDE SEQUENCE [LARGE SCALE GENOMIC DNA]</scope>
    <source>
        <strain evidence="8">DSM 24091</strain>
    </source>
</reference>
<feature type="domain" description="RNA polymerase sigma-70 region 2" evidence="5">
    <location>
        <begin position="36"/>
        <end position="108"/>
    </location>
</feature>
<dbReference type="InterPro" id="IPR013324">
    <property type="entry name" value="RNA_pol_sigma_r3/r4-like"/>
</dbReference>
<dbReference type="Proteomes" id="UP000190150">
    <property type="component" value="Unassembled WGS sequence"/>
</dbReference>
<dbReference type="STRING" id="1513896.SAMN05660841_03425"/>
<dbReference type="GO" id="GO:0003677">
    <property type="term" value="F:DNA binding"/>
    <property type="evidence" value="ECO:0007669"/>
    <property type="project" value="InterPro"/>
</dbReference>
<dbReference type="SUPFAM" id="SSF88946">
    <property type="entry name" value="Sigma2 domain of RNA polymerase sigma factors"/>
    <property type="match status" value="1"/>
</dbReference>
<dbReference type="Gene3D" id="1.10.1740.10">
    <property type="match status" value="1"/>
</dbReference>
<sequence length="204" mass="23775">MNILPKYFQKKTSLTLKSALEECVLADSERSKSFIYKKFYGYLMAVALRYVKDEMEAEDVVNESFVKIFRKVRDFSFDSDDQVIEKTFKAWMARVTVNTSIDKIRAKKETYALDDVHDGELAQHAVNSSTRLEENDILNLLYGLPEIQRSIFNLYEIEGYSHEEIGKLLNIPESTSRTYLTRAKARLRKLYTDQFSVLDNINHS</sequence>
<dbReference type="GO" id="GO:0016987">
    <property type="term" value="F:sigma factor activity"/>
    <property type="evidence" value="ECO:0007669"/>
    <property type="project" value="UniProtKB-KW"/>
</dbReference>
<dbReference type="NCBIfam" id="TIGR02937">
    <property type="entry name" value="sigma70-ECF"/>
    <property type="match status" value="1"/>
</dbReference>
<proteinExistence type="inferred from homology"/>
<dbReference type="PANTHER" id="PTHR43133">
    <property type="entry name" value="RNA POLYMERASE ECF-TYPE SIGMA FACTO"/>
    <property type="match status" value="1"/>
</dbReference>
<evidence type="ECO:0000259" key="6">
    <source>
        <dbReference type="Pfam" id="PF08281"/>
    </source>
</evidence>
<evidence type="ECO:0000256" key="1">
    <source>
        <dbReference type="ARBA" id="ARBA00010641"/>
    </source>
</evidence>
<dbReference type="OrthoDB" id="1491902at2"/>
<dbReference type="PANTHER" id="PTHR43133:SF46">
    <property type="entry name" value="RNA POLYMERASE SIGMA-70 FACTOR ECF SUBFAMILY"/>
    <property type="match status" value="1"/>
</dbReference>
<dbReference type="InterPro" id="IPR014284">
    <property type="entry name" value="RNA_pol_sigma-70_dom"/>
</dbReference>
<dbReference type="InterPro" id="IPR039425">
    <property type="entry name" value="RNA_pol_sigma-70-like"/>
</dbReference>
<dbReference type="InterPro" id="IPR036388">
    <property type="entry name" value="WH-like_DNA-bd_sf"/>
</dbReference>
<protein>
    <submittedName>
        <fullName evidence="7">RNA polymerase sigma-70 factor, ECF subfamily</fullName>
    </submittedName>
</protein>
<keyword evidence="3" id="KW-0731">Sigma factor</keyword>
<dbReference type="EMBL" id="FUZF01000017">
    <property type="protein sequence ID" value="SKB97814.1"/>
    <property type="molecule type" value="Genomic_DNA"/>
</dbReference>
<keyword evidence="4" id="KW-0804">Transcription</keyword>
<evidence type="ECO:0000256" key="4">
    <source>
        <dbReference type="ARBA" id="ARBA00023163"/>
    </source>
</evidence>
<dbReference type="InterPro" id="IPR007627">
    <property type="entry name" value="RNA_pol_sigma70_r2"/>
</dbReference>
<dbReference type="GO" id="GO:0006352">
    <property type="term" value="P:DNA-templated transcription initiation"/>
    <property type="evidence" value="ECO:0007669"/>
    <property type="project" value="InterPro"/>
</dbReference>
<comment type="similarity">
    <text evidence="1">Belongs to the sigma-70 factor family. ECF subfamily.</text>
</comment>
<dbReference type="CDD" id="cd06171">
    <property type="entry name" value="Sigma70_r4"/>
    <property type="match status" value="1"/>
</dbReference>
<feature type="domain" description="RNA polymerase sigma factor 70 region 4 type 2" evidence="6">
    <location>
        <begin position="136"/>
        <end position="187"/>
    </location>
</feature>
<dbReference type="InterPro" id="IPR013325">
    <property type="entry name" value="RNA_pol_sigma_r2"/>
</dbReference>
<gene>
    <name evidence="7" type="ORF">SAMN05660841_03425</name>
</gene>
<organism evidence="7 8">
    <name type="scientific">Sphingobacterium nematocida</name>
    <dbReference type="NCBI Taxonomy" id="1513896"/>
    <lineage>
        <taxon>Bacteria</taxon>
        <taxon>Pseudomonadati</taxon>
        <taxon>Bacteroidota</taxon>
        <taxon>Sphingobacteriia</taxon>
        <taxon>Sphingobacteriales</taxon>
        <taxon>Sphingobacteriaceae</taxon>
        <taxon>Sphingobacterium</taxon>
    </lineage>
</organism>
<name>A0A1T5FNQ5_9SPHI</name>
<dbReference type="Pfam" id="PF04542">
    <property type="entry name" value="Sigma70_r2"/>
    <property type="match status" value="1"/>
</dbReference>
<evidence type="ECO:0000313" key="7">
    <source>
        <dbReference type="EMBL" id="SKB97814.1"/>
    </source>
</evidence>
<evidence type="ECO:0000256" key="3">
    <source>
        <dbReference type="ARBA" id="ARBA00023082"/>
    </source>
</evidence>
<dbReference type="AlphaFoldDB" id="A0A1T5FNQ5"/>
<evidence type="ECO:0000259" key="5">
    <source>
        <dbReference type="Pfam" id="PF04542"/>
    </source>
</evidence>
<evidence type="ECO:0000256" key="2">
    <source>
        <dbReference type="ARBA" id="ARBA00023015"/>
    </source>
</evidence>
<accession>A0A1T5FNQ5</accession>
<keyword evidence="2" id="KW-0805">Transcription regulation</keyword>
<dbReference type="InterPro" id="IPR013249">
    <property type="entry name" value="RNA_pol_sigma70_r4_t2"/>
</dbReference>